<dbReference type="EMBL" id="NBCO01000018">
    <property type="protein sequence ID" value="ORC88061.1"/>
    <property type="molecule type" value="Genomic_DNA"/>
</dbReference>
<dbReference type="SUPFAM" id="SSF117281">
    <property type="entry name" value="Kelch motif"/>
    <property type="match status" value="1"/>
</dbReference>
<evidence type="ECO:0000256" key="3">
    <source>
        <dbReference type="SAM" id="MobiDB-lite"/>
    </source>
</evidence>
<dbReference type="GeneID" id="39986211"/>
<dbReference type="Gene3D" id="2.120.10.80">
    <property type="entry name" value="Kelch-type beta propeller"/>
    <property type="match status" value="2"/>
</dbReference>
<keyword evidence="6" id="KW-1185">Reference proteome</keyword>
<dbReference type="VEuPathDB" id="TriTrypDB:TM35_000181180"/>
<gene>
    <name evidence="5" type="ORF">TM35_000181180</name>
</gene>
<evidence type="ECO:0000313" key="6">
    <source>
        <dbReference type="Proteomes" id="UP000192257"/>
    </source>
</evidence>
<dbReference type="Pfam" id="PF24981">
    <property type="entry name" value="Beta-prop_ATRN-LZTR1"/>
    <property type="match status" value="1"/>
</dbReference>
<feature type="domain" description="Attractin/MKLN-like beta-propeller" evidence="4">
    <location>
        <begin position="166"/>
        <end position="346"/>
    </location>
</feature>
<dbReference type="Proteomes" id="UP000192257">
    <property type="component" value="Unassembled WGS sequence"/>
</dbReference>
<keyword evidence="2" id="KW-0677">Repeat</keyword>
<dbReference type="PANTHER" id="PTHR46093:SF18">
    <property type="entry name" value="FIBRONECTIN TYPE-III DOMAIN-CONTAINING PROTEIN"/>
    <property type="match status" value="1"/>
</dbReference>
<dbReference type="RefSeq" id="XP_028882127.1">
    <property type="nucleotide sequence ID" value="XM_029026431.1"/>
</dbReference>
<evidence type="ECO:0000256" key="1">
    <source>
        <dbReference type="ARBA" id="ARBA00022441"/>
    </source>
</evidence>
<comment type="caution">
    <text evidence="5">The sequence shown here is derived from an EMBL/GenBank/DDBJ whole genome shotgun (WGS) entry which is preliminary data.</text>
</comment>
<dbReference type="STRING" id="67003.A0A1X0NTX2"/>
<keyword evidence="1" id="KW-0880">Kelch repeat</keyword>
<evidence type="ECO:0000256" key="2">
    <source>
        <dbReference type="ARBA" id="ARBA00022737"/>
    </source>
</evidence>
<dbReference type="PANTHER" id="PTHR46093">
    <property type="entry name" value="ACYL-COA-BINDING DOMAIN-CONTAINING PROTEIN 5"/>
    <property type="match status" value="1"/>
</dbReference>
<reference evidence="5 6" key="1">
    <citation type="submission" date="2017-03" db="EMBL/GenBank/DDBJ databases">
        <title>An alternative strategy for trypanosome survival in the mammalian bloodstream revealed through genome and transcriptome analysis of the ubiquitous bovine parasite Trypanosoma (Megatrypanum) theileri.</title>
        <authorList>
            <person name="Kelly S."/>
            <person name="Ivens A."/>
            <person name="Mott A."/>
            <person name="O'Neill E."/>
            <person name="Emms D."/>
            <person name="Macleod O."/>
            <person name="Voorheis P."/>
            <person name="Matthews J."/>
            <person name="Matthews K."/>
            <person name="Carrington M."/>
        </authorList>
    </citation>
    <scope>NUCLEOTIDE SEQUENCE [LARGE SCALE GENOMIC DNA]</scope>
    <source>
        <strain evidence="5">Edinburgh</strain>
    </source>
</reference>
<protein>
    <recommendedName>
        <fullName evidence="4">Attractin/MKLN-like beta-propeller domain-containing protein</fullName>
    </recommendedName>
</protein>
<feature type="compositionally biased region" description="Basic and acidic residues" evidence="3">
    <location>
        <begin position="472"/>
        <end position="481"/>
    </location>
</feature>
<dbReference type="InterPro" id="IPR056737">
    <property type="entry name" value="Beta-prop_ATRN-MKLN-like"/>
</dbReference>
<name>A0A1X0NTX2_9TRYP</name>
<organism evidence="5 6">
    <name type="scientific">Trypanosoma theileri</name>
    <dbReference type="NCBI Taxonomy" id="67003"/>
    <lineage>
        <taxon>Eukaryota</taxon>
        <taxon>Discoba</taxon>
        <taxon>Euglenozoa</taxon>
        <taxon>Kinetoplastea</taxon>
        <taxon>Metakinetoplastina</taxon>
        <taxon>Trypanosomatida</taxon>
        <taxon>Trypanosomatidae</taxon>
        <taxon>Trypanosoma</taxon>
    </lineage>
</organism>
<evidence type="ECO:0000259" key="4">
    <source>
        <dbReference type="Pfam" id="PF24981"/>
    </source>
</evidence>
<dbReference type="InterPro" id="IPR015915">
    <property type="entry name" value="Kelch-typ_b-propeller"/>
</dbReference>
<sequence length="598" mass="68247">MEGHTSCIIGSSLILFGGKNVTSSSNIRYYSNVVRVLPDISKLFGNGNNFCHISEMITKPSVQGRAYHMAYAYRKKYMVVLGGILENVEEQNNCMRSIDILDTDERRWYHVNAQGDAPTSRIHQASSIYENNLFLHGGYPLILDDKGVAREFTSDHILDMGSLLFDTFILNLETMVWRRVTSNVLCRPLLWGHSAITFSGNILIFGGVDVSKKKEVGDIMLWNIQKETWMKVDCTCSFPSAMHQAVTVRNKNNNTKEPTRMFVFGGVQFSLEESLSELKEFNLEKGIWKLVSAKGDIPVGRVGHTLLTYDTNTILMVGGVITLQENLIQDNSLYIYRLEMNSWKKISLITDKDPLVEKTMRESREPYVGKRFVSFTSTLKKSEPYDDYRNTHNTGSSIKSGTSILQDEVMSLERKNNIFYPTFREREFTEHHQENIGEYYVQSEDYDAPPPLPSPIIGRRSQCKDKIQNSTHMPRDMKKTPGENFNKHFKNAGKSDKTERVSNSSEEYHFKDLDSLKNVSHFPTVGNEDYLKQEESSSVKVKVPCVSPSLIQVMINSTLRRDPPKDLPNHIANCQPSDDPFSYLKATKTVKQWQERSA</sequence>
<dbReference type="OrthoDB" id="10251809at2759"/>
<evidence type="ECO:0000313" key="5">
    <source>
        <dbReference type="EMBL" id="ORC88061.1"/>
    </source>
</evidence>
<feature type="region of interest" description="Disordered" evidence="3">
    <location>
        <begin position="472"/>
        <end position="501"/>
    </location>
</feature>
<accession>A0A1X0NTX2</accession>
<dbReference type="AlphaFoldDB" id="A0A1X0NTX2"/>
<proteinExistence type="predicted"/>